<keyword evidence="5" id="KW-1185">Reference proteome</keyword>
<dbReference type="Proteomes" id="UP000011087">
    <property type="component" value="Unassembled WGS sequence"/>
</dbReference>
<reference evidence="3 5" key="1">
    <citation type="journal article" date="2012" name="Nature">
        <title>Algal genomes reveal evolutionary mosaicism and the fate of nucleomorphs.</title>
        <authorList>
            <consortium name="DOE Joint Genome Institute"/>
            <person name="Curtis B.A."/>
            <person name="Tanifuji G."/>
            <person name="Burki F."/>
            <person name="Gruber A."/>
            <person name="Irimia M."/>
            <person name="Maruyama S."/>
            <person name="Arias M.C."/>
            <person name="Ball S.G."/>
            <person name="Gile G.H."/>
            <person name="Hirakawa Y."/>
            <person name="Hopkins J.F."/>
            <person name="Kuo A."/>
            <person name="Rensing S.A."/>
            <person name="Schmutz J."/>
            <person name="Symeonidi A."/>
            <person name="Elias M."/>
            <person name="Eveleigh R.J."/>
            <person name="Herman E.K."/>
            <person name="Klute M.J."/>
            <person name="Nakayama T."/>
            <person name="Obornik M."/>
            <person name="Reyes-Prieto A."/>
            <person name="Armbrust E.V."/>
            <person name="Aves S.J."/>
            <person name="Beiko R.G."/>
            <person name="Coutinho P."/>
            <person name="Dacks J.B."/>
            <person name="Durnford D.G."/>
            <person name="Fast N.M."/>
            <person name="Green B.R."/>
            <person name="Grisdale C.J."/>
            <person name="Hempel F."/>
            <person name="Henrissat B."/>
            <person name="Hoppner M.P."/>
            <person name="Ishida K."/>
            <person name="Kim E."/>
            <person name="Koreny L."/>
            <person name="Kroth P.G."/>
            <person name="Liu Y."/>
            <person name="Malik S.B."/>
            <person name="Maier U.G."/>
            <person name="McRose D."/>
            <person name="Mock T."/>
            <person name="Neilson J.A."/>
            <person name="Onodera N.T."/>
            <person name="Poole A.M."/>
            <person name="Pritham E.J."/>
            <person name="Richards T.A."/>
            <person name="Rocap G."/>
            <person name="Roy S.W."/>
            <person name="Sarai C."/>
            <person name="Schaack S."/>
            <person name="Shirato S."/>
            <person name="Slamovits C.H."/>
            <person name="Spencer D.F."/>
            <person name="Suzuki S."/>
            <person name="Worden A.Z."/>
            <person name="Zauner S."/>
            <person name="Barry K."/>
            <person name="Bell C."/>
            <person name="Bharti A.K."/>
            <person name="Crow J.A."/>
            <person name="Grimwood J."/>
            <person name="Kramer R."/>
            <person name="Lindquist E."/>
            <person name="Lucas S."/>
            <person name="Salamov A."/>
            <person name="McFadden G.I."/>
            <person name="Lane C.E."/>
            <person name="Keeling P.J."/>
            <person name="Gray M.W."/>
            <person name="Grigoriev I.V."/>
            <person name="Archibald J.M."/>
        </authorList>
    </citation>
    <scope>NUCLEOTIDE SEQUENCE</scope>
    <source>
        <strain evidence="3 5">CCMP2712</strain>
    </source>
</reference>
<feature type="region of interest" description="Disordered" evidence="2">
    <location>
        <begin position="722"/>
        <end position="744"/>
    </location>
</feature>
<dbReference type="EnsemblProtists" id="EKX38130">
    <property type="protein sequence ID" value="EKX38130"/>
    <property type="gene ID" value="GUITHDRAFT_144442"/>
</dbReference>
<sequence length="1155" mass="132640">MAAVLMSLPSLQGNSKVLLLPLARRDHCSLGFRLRGGKDQDDGEMEGSFEMEEEESIPFISSDKEGDERLQGMEDEEAEQAEFPLPGDLLSVQLELWVEGRLALDTRAAIQRCAPKEQEGSVKSLSYREAAECPIQLLYAYGGDLSYNEDSRDFEAIPGLLSYYCGEGSDCIPPPLDDVIQSMKVGESRRLSIDALFNYNGFKGLARELGIDTMATVDVRVKLAAKNVFDVNRDGSVLVRYPRKTVKQIQTWRKASDWRLLDQRPSYNAEVQMLNSFHGSFQVQNLSQISRLKFGQLSLSDLQDAIVKYSVAESPITVYVRRGERTNEDSLDSGLTAIEGMEHFKPSMYHVYNVTVLEWNEYRKMTEDGGLILCMRDCRKSFSKIVRPSLDADLLSLDLHCRIVNEENNDFTRRKVTTWRDFDKCARHASQEDNCHEITTNRTWTSGKEWKDCNMKIILGDFELASGLERCLQQIYIGQQCKAWMRAPYLNTFKWNEGNVRGEGGLFGPSAEALYECEWKVLNITPKFKHSKDQLMILAKKRKSLGNQLMELEQFEDAKEVYFRALDLLGDLRVEEDGEVSSNRSEVNVISSSTTLYQPTVPARELEATVKINLATADIQLKNYDEAICTLDKLIDNEPKVSRAYQRRIIAAFKKGDMESFERDLKLLEALVDVKDKSLKELPFQESNPVSRREFERLEEMLKQYKSDFAEKEKTIFSKMFQRPKRKAKPNQGKAEDQGKSTTDLMKQNMSQITEMTSPRREKVTKLSIQGHENPHIIVQKEIGEEEQKRRREEMARNAAANYNQTVESGVQKLREERVKEERSKLKSVGSQESLKQDIRFTPHSVTDNPQDFPPDLRSVLSPAIEPPRLKDEVKKDDFDIPQDPFIFSEMLKRSKEELKTSQLENVKREGGRFSDLMTNEMELLKRQLIELEQESERELVETSEMMESVLRGPNSTSIQRKNLLQTLRAVHDVQRQKVKVCSEMISKLLQLQDPHVDLDEFEQQIRLEETIAAEMGMQVDDTVDDAAYVETLDDNQERRYQEHQSQGKRATIEEAHANFMNTKDYGYIDQISEILQDEELLKESRSTIHEVCPGHVVDPNDKDAVCPNCNLVGKKRDQIERDNNNTVVPGKPQYNDEEARQIMEIVRNDTRYGA</sequence>
<reference evidence="5" key="2">
    <citation type="submission" date="2012-11" db="EMBL/GenBank/DDBJ databases">
        <authorList>
            <person name="Kuo A."/>
            <person name="Curtis B.A."/>
            <person name="Tanifuji G."/>
            <person name="Burki F."/>
            <person name="Gruber A."/>
            <person name="Irimia M."/>
            <person name="Maruyama S."/>
            <person name="Arias M.C."/>
            <person name="Ball S.G."/>
            <person name="Gile G.H."/>
            <person name="Hirakawa Y."/>
            <person name="Hopkins J.F."/>
            <person name="Rensing S.A."/>
            <person name="Schmutz J."/>
            <person name="Symeonidi A."/>
            <person name="Elias M."/>
            <person name="Eveleigh R.J."/>
            <person name="Herman E.K."/>
            <person name="Klute M.J."/>
            <person name="Nakayama T."/>
            <person name="Obornik M."/>
            <person name="Reyes-Prieto A."/>
            <person name="Armbrust E.V."/>
            <person name="Aves S.J."/>
            <person name="Beiko R.G."/>
            <person name="Coutinho P."/>
            <person name="Dacks J.B."/>
            <person name="Durnford D.G."/>
            <person name="Fast N.M."/>
            <person name="Green B.R."/>
            <person name="Grisdale C."/>
            <person name="Hempe F."/>
            <person name="Henrissat B."/>
            <person name="Hoppner M.P."/>
            <person name="Ishida K.-I."/>
            <person name="Kim E."/>
            <person name="Koreny L."/>
            <person name="Kroth P.G."/>
            <person name="Liu Y."/>
            <person name="Malik S.-B."/>
            <person name="Maier U.G."/>
            <person name="McRose D."/>
            <person name="Mock T."/>
            <person name="Neilson J.A."/>
            <person name="Onodera N.T."/>
            <person name="Poole A.M."/>
            <person name="Pritham E.J."/>
            <person name="Richards T.A."/>
            <person name="Rocap G."/>
            <person name="Roy S.W."/>
            <person name="Sarai C."/>
            <person name="Schaack S."/>
            <person name="Shirato S."/>
            <person name="Slamovits C.H."/>
            <person name="Spencer D.F."/>
            <person name="Suzuki S."/>
            <person name="Worden A.Z."/>
            <person name="Zauner S."/>
            <person name="Barry K."/>
            <person name="Bell C."/>
            <person name="Bharti A.K."/>
            <person name="Crow J.A."/>
            <person name="Grimwood J."/>
            <person name="Kramer R."/>
            <person name="Lindquist E."/>
            <person name="Lucas S."/>
            <person name="Salamov A."/>
            <person name="McFadden G.I."/>
            <person name="Lane C.E."/>
            <person name="Keeling P.J."/>
            <person name="Gray M.W."/>
            <person name="Grigoriev I.V."/>
            <person name="Archibald J.M."/>
        </authorList>
    </citation>
    <scope>NUCLEOTIDE SEQUENCE</scope>
    <source>
        <strain evidence="5">CCMP2712</strain>
    </source>
</reference>
<dbReference type="InterPro" id="IPR011990">
    <property type="entry name" value="TPR-like_helical_dom_sf"/>
</dbReference>
<dbReference type="PANTHER" id="PTHR46512">
    <property type="entry name" value="PEPTIDYLPROLYL ISOMERASE"/>
    <property type="match status" value="1"/>
</dbReference>
<organism evidence="3">
    <name type="scientific">Guillardia theta (strain CCMP2712)</name>
    <name type="common">Cryptophyte</name>
    <dbReference type="NCBI Taxonomy" id="905079"/>
    <lineage>
        <taxon>Eukaryota</taxon>
        <taxon>Cryptophyceae</taxon>
        <taxon>Pyrenomonadales</taxon>
        <taxon>Geminigeraceae</taxon>
        <taxon>Guillardia</taxon>
    </lineage>
</organism>
<gene>
    <name evidence="3" type="ORF">GUITHDRAFT_144442</name>
</gene>
<accession>L1IQN2</accession>
<name>L1IQN2_GUITC</name>
<evidence type="ECO:0000313" key="5">
    <source>
        <dbReference type="Proteomes" id="UP000011087"/>
    </source>
</evidence>
<dbReference type="PaxDb" id="55529-EKX38130"/>
<protein>
    <submittedName>
        <fullName evidence="3 4">Uncharacterized protein</fullName>
    </submittedName>
</protein>
<proteinExistence type="predicted"/>
<feature type="region of interest" description="Disordered" evidence="2">
    <location>
        <begin position="822"/>
        <end position="856"/>
    </location>
</feature>
<dbReference type="AlphaFoldDB" id="L1IQN2"/>
<dbReference type="InterPro" id="IPR050754">
    <property type="entry name" value="FKBP4/5/8-like"/>
</dbReference>
<dbReference type="RefSeq" id="XP_005825110.1">
    <property type="nucleotide sequence ID" value="XM_005825053.1"/>
</dbReference>
<feature type="compositionally biased region" description="Basic and acidic residues" evidence="2">
    <location>
        <begin position="62"/>
        <end position="72"/>
    </location>
</feature>
<feature type="region of interest" description="Disordered" evidence="2">
    <location>
        <begin position="33"/>
        <end position="78"/>
    </location>
</feature>
<feature type="coiled-coil region" evidence="1">
    <location>
        <begin position="915"/>
        <end position="942"/>
    </location>
</feature>
<dbReference type="Gene3D" id="1.25.40.10">
    <property type="entry name" value="Tetratricopeptide repeat domain"/>
    <property type="match status" value="1"/>
</dbReference>
<dbReference type="EMBL" id="JH993051">
    <property type="protein sequence ID" value="EKX38130.1"/>
    <property type="molecule type" value="Genomic_DNA"/>
</dbReference>
<dbReference type="GeneID" id="17294872"/>
<reference evidence="4" key="3">
    <citation type="submission" date="2015-06" db="UniProtKB">
        <authorList>
            <consortium name="EnsemblProtists"/>
        </authorList>
    </citation>
    <scope>IDENTIFICATION</scope>
</reference>
<evidence type="ECO:0000256" key="2">
    <source>
        <dbReference type="SAM" id="MobiDB-lite"/>
    </source>
</evidence>
<evidence type="ECO:0000256" key="1">
    <source>
        <dbReference type="SAM" id="Coils"/>
    </source>
</evidence>
<evidence type="ECO:0000313" key="3">
    <source>
        <dbReference type="EMBL" id="EKX38130.1"/>
    </source>
</evidence>
<dbReference type="HOGENOM" id="CLU_276018_0_0_1"/>
<feature type="compositionally biased region" description="Acidic residues" evidence="2">
    <location>
        <begin position="41"/>
        <end position="56"/>
    </location>
</feature>
<dbReference type="InterPro" id="IPR019734">
    <property type="entry name" value="TPR_rpt"/>
</dbReference>
<evidence type="ECO:0000313" key="4">
    <source>
        <dbReference type="EnsemblProtists" id="EKX38130"/>
    </source>
</evidence>
<dbReference type="KEGG" id="gtt:GUITHDRAFT_144442"/>
<dbReference type="SMART" id="SM00028">
    <property type="entry name" value="TPR"/>
    <property type="match status" value="2"/>
</dbReference>
<keyword evidence="1" id="KW-0175">Coiled coil</keyword>
<dbReference type="SUPFAM" id="SSF48452">
    <property type="entry name" value="TPR-like"/>
    <property type="match status" value="1"/>
</dbReference>